<proteinExistence type="predicted"/>
<dbReference type="Proteomes" id="UP000266673">
    <property type="component" value="Unassembled WGS sequence"/>
</dbReference>
<protein>
    <submittedName>
        <fullName evidence="1">Uncharacterized protein</fullName>
    </submittedName>
</protein>
<dbReference type="EMBL" id="QKWP01002630">
    <property type="protein sequence ID" value="RIB02644.1"/>
    <property type="molecule type" value="Genomic_DNA"/>
</dbReference>
<comment type="caution">
    <text evidence="1">The sequence shown here is derived from an EMBL/GenBank/DDBJ whole genome shotgun (WGS) entry which is preliminary data.</text>
</comment>
<evidence type="ECO:0000313" key="2">
    <source>
        <dbReference type="Proteomes" id="UP000266673"/>
    </source>
</evidence>
<evidence type="ECO:0000313" key="1">
    <source>
        <dbReference type="EMBL" id="RIB02644.1"/>
    </source>
</evidence>
<name>A0A397TXK7_9GLOM</name>
<dbReference type="OrthoDB" id="2407389at2759"/>
<organism evidence="1 2">
    <name type="scientific">Gigaspora rosea</name>
    <dbReference type="NCBI Taxonomy" id="44941"/>
    <lineage>
        <taxon>Eukaryota</taxon>
        <taxon>Fungi</taxon>
        <taxon>Fungi incertae sedis</taxon>
        <taxon>Mucoromycota</taxon>
        <taxon>Glomeromycotina</taxon>
        <taxon>Glomeromycetes</taxon>
        <taxon>Diversisporales</taxon>
        <taxon>Gigasporaceae</taxon>
        <taxon>Gigaspora</taxon>
    </lineage>
</organism>
<dbReference type="AlphaFoldDB" id="A0A397TXK7"/>
<gene>
    <name evidence="1" type="ORF">C2G38_2227269</name>
</gene>
<reference evidence="1 2" key="1">
    <citation type="submission" date="2018-06" db="EMBL/GenBank/DDBJ databases">
        <title>Comparative genomics reveals the genomic features of Rhizophagus irregularis, R. cerebriforme, R. diaphanum and Gigaspora rosea, and their symbiotic lifestyle signature.</title>
        <authorList>
            <person name="Morin E."/>
            <person name="San Clemente H."/>
            <person name="Chen E.C.H."/>
            <person name="De La Providencia I."/>
            <person name="Hainaut M."/>
            <person name="Kuo A."/>
            <person name="Kohler A."/>
            <person name="Murat C."/>
            <person name="Tang N."/>
            <person name="Roy S."/>
            <person name="Loubradou J."/>
            <person name="Henrissat B."/>
            <person name="Grigoriev I.V."/>
            <person name="Corradi N."/>
            <person name="Roux C."/>
            <person name="Martin F.M."/>
        </authorList>
    </citation>
    <scope>NUCLEOTIDE SEQUENCE [LARGE SCALE GENOMIC DNA]</scope>
    <source>
        <strain evidence="1 2">DAOM 194757</strain>
    </source>
</reference>
<sequence>MYPTYHEYLYENPEKFIDSFYSYLVAAGIIIAGRHANKVCVHGLFETCLKGRVKCYYEGVHNVIYGCPLGTQALNRANGQAGNAIILAHIVFEKDWSYANRRPTDHLPNASNANTGATVAVVGIMLDELLPKFEEIERFTVEQLSGAYLHSNSDSISSKKACEKDNYSGMTETKNNLKNDVSNEELSELFELTKKQLKIHVAKAIKKTVKTQQWCSNCIDSNSDSNTSSSDSFNSDTSLENFSDSENDIIDITINIAKSKKKLFVKSSKEKIESQSNTSLITEVVLLDPDREEYLNSLMEIDFIKKKEPKTSIATIKCKSRHLKIPTMTVDFKAEPPIITENIIERVGAKIDKSKIHDFSSISRVVNEKTNKLKISLNGKDYIILVTMHKVKNKLEDGLKARHFSDSRIASSDSIQSFSIEAIRLCEMSSGEFWLEL</sequence>
<keyword evidence="2" id="KW-1185">Reference proteome</keyword>
<accession>A0A397TXK7</accession>